<name>A0ACC2N4X0_9HYME</name>
<evidence type="ECO:0000313" key="1">
    <source>
        <dbReference type="EMBL" id="KAJ8666218.1"/>
    </source>
</evidence>
<dbReference type="Proteomes" id="UP001239111">
    <property type="component" value="Chromosome 4"/>
</dbReference>
<organism evidence="1 2">
    <name type="scientific">Eretmocerus hayati</name>
    <dbReference type="NCBI Taxonomy" id="131215"/>
    <lineage>
        <taxon>Eukaryota</taxon>
        <taxon>Metazoa</taxon>
        <taxon>Ecdysozoa</taxon>
        <taxon>Arthropoda</taxon>
        <taxon>Hexapoda</taxon>
        <taxon>Insecta</taxon>
        <taxon>Pterygota</taxon>
        <taxon>Neoptera</taxon>
        <taxon>Endopterygota</taxon>
        <taxon>Hymenoptera</taxon>
        <taxon>Apocrita</taxon>
        <taxon>Proctotrupomorpha</taxon>
        <taxon>Chalcidoidea</taxon>
        <taxon>Aphelinidae</taxon>
        <taxon>Aphelininae</taxon>
        <taxon>Eretmocerus</taxon>
    </lineage>
</organism>
<comment type="caution">
    <text evidence="1">The sequence shown here is derived from an EMBL/GenBank/DDBJ whole genome shotgun (WGS) entry which is preliminary data.</text>
</comment>
<proteinExistence type="predicted"/>
<accession>A0ACC2N4X0</accession>
<sequence length="379" mass="41540">MAEDKDQSQAIHPPETRLRDSLLYVAVKQRDIPIALQLVQGGAVYTLQNDRGQTPLHYALENNLMCVVDVDIMMSHYLYNRANPIDCNVSHGATYSLKDKLNYTASDIALAVAQASRAEIFIDITRDILSCHLIHKDSEFNDFGFTRLHLLKSDDCATKIRGLVSNHKIDINKKIIKPGSNFHHFTPLHFAVELQYNSELIEILIKLGADMFARDSRGYTPLHLSLDPVGPALSSLRGPMSLGARPSVLENFVAPDGLSLFDIAVIFGNIELAKDLVCSGADVDSLMDGDDEGPTPLHLAIIYDDNDSNYEIVKFLIENGASVLSVTEGGNTPLHLSINPGMKATAIANILIENGASVSAVNDEGKTPLHFAMGYHDHI</sequence>
<protein>
    <submittedName>
        <fullName evidence="1">Uncharacterized protein</fullName>
    </submittedName>
</protein>
<reference evidence="1" key="1">
    <citation type="submission" date="2023-04" db="EMBL/GenBank/DDBJ databases">
        <title>A chromosome-level genome assembly of the parasitoid wasp Eretmocerus hayati.</title>
        <authorList>
            <person name="Zhong Y."/>
            <person name="Liu S."/>
            <person name="Liu Y."/>
        </authorList>
    </citation>
    <scope>NUCLEOTIDE SEQUENCE</scope>
    <source>
        <strain evidence="1">ZJU_SS_LIU_2023</strain>
    </source>
</reference>
<keyword evidence="2" id="KW-1185">Reference proteome</keyword>
<gene>
    <name evidence="1" type="ORF">QAD02_007880</name>
</gene>
<evidence type="ECO:0000313" key="2">
    <source>
        <dbReference type="Proteomes" id="UP001239111"/>
    </source>
</evidence>
<dbReference type="EMBL" id="CM056744">
    <property type="protein sequence ID" value="KAJ8666218.1"/>
    <property type="molecule type" value="Genomic_DNA"/>
</dbReference>